<keyword evidence="1 2" id="KW-0807">Transducer</keyword>
<feature type="domain" description="Methyl-accepting transducer" evidence="3">
    <location>
        <begin position="144"/>
        <end position="212"/>
    </location>
</feature>
<dbReference type="EMBL" id="PVUF01000004">
    <property type="protein sequence ID" value="PRZ48512.1"/>
    <property type="molecule type" value="Genomic_DNA"/>
</dbReference>
<comment type="caution">
    <text evidence="4">The sequence shown here is derived from an EMBL/GenBank/DDBJ whole genome shotgun (WGS) entry which is preliminary data.</text>
</comment>
<dbReference type="Gene3D" id="1.10.287.950">
    <property type="entry name" value="Methyl-accepting chemotaxis protein"/>
    <property type="match status" value="1"/>
</dbReference>
<dbReference type="Proteomes" id="UP000237718">
    <property type="component" value="Unassembled WGS sequence"/>
</dbReference>
<dbReference type="OrthoDB" id="9765776at2"/>
<dbReference type="GO" id="GO:0007165">
    <property type="term" value="P:signal transduction"/>
    <property type="evidence" value="ECO:0007669"/>
    <property type="project" value="UniProtKB-KW"/>
</dbReference>
<dbReference type="AlphaFoldDB" id="A0A2T1AIY6"/>
<evidence type="ECO:0000313" key="4">
    <source>
        <dbReference type="EMBL" id="PRZ48512.1"/>
    </source>
</evidence>
<dbReference type="RefSeq" id="WP_106163438.1">
    <property type="nucleotide sequence ID" value="NZ_JBLWVM010000001.1"/>
</dbReference>
<dbReference type="GO" id="GO:0016020">
    <property type="term" value="C:membrane"/>
    <property type="evidence" value="ECO:0007669"/>
    <property type="project" value="InterPro"/>
</dbReference>
<accession>A0A2T1AIY6</accession>
<dbReference type="SUPFAM" id="SSF58104">
    <property type="entry name" value="Methyl-accepting chemotaxis protein (MCP) signaling domain"/>
    <property type="match status" value="1"/>
</dbReference>
<dbReference type="Pfam" id="PF00015">
    <property type="entry name" value="MCPsignal"/>
    <property type="match status" value="1"/>
</dbReference>
<evidence type="ECO:0000256" key="1">
    <source>
        <dbReference type="ARBA" id="ARBA00023224"/>
    </source>
</evidence>
<reference evidence="4 5" key="1">
    <citation type="submission" date="2018-03" db="EMBL/GenBank/DDBJ databases">
        <title>Genomic Encyclopedia of Archaeal and Bacterial Type Strains, Phase II (KMG-II): from individual species to whole genera.</title>
        <authorList>
            <person name="Goeker M."/>
        </authorList>
    </citation>
    <scope>NUCLEOTIDE SEQUENCE [LARGE SCALE GENOMIC DNA]</scope>
    <source>
        <strain evidence="4 5">DSM 25328</strain>
    </source>
</reference>
<dbReference type="PANTHER" id="PTHR32089:SF112">
    <property type="entry name" value="LYSOZYME-LIKE PROTEIN-RELATED"/>
    <property type="match status" value="1"/>
</dbReference>
<gene>
    <name evidence="4" type="ORF">CLV89_104340</name>
</gene>
<dbReference type="PANTHER" id="PTHR32089">
    <property type="entry name" value="METHYL-ACCEPTING CHEMOTAXIS PROTEIN MCPB"/>
    <property type="match status" value="1"/>
</dbReference>
<name>A0A2T1AIY6_TRISK</name>
<proteinExistence type="predicted"/>
<evidence type="ECO:0000259" key="3">
    <source>
        <dbReference type="PROSITE" id="PS50111"/>
    </source>
</evidence>
<evidence type="ECO:0000256" key="2">
    <source>
        <dbReference type="PROSITE-ProRule" id="PRU00284"/>
    </source>
</evidence>
<dbReference type="PROSITE" id="PS50111">
    <property type="entry name" value="CHEMOTAXIS_TRANSDUC_2"/>
    <property type="match status" value="1"/>
</dbReference>
<sequence>MSLTDIQSNALMAIGPCRIASLSLVALSHQPADADEPSGSSRAQKLSTARIETAFCMLSEGLDAQLEAANHQLPPELDDQRQACIRVLEPLHAAVTSGSGTVLSRIGAIPKVAELCLEQLEPTVSRFLEDLVQHLGDAERSREAKRSGDMLEAVRNAEAVGRNIRLIAFNASIEAARIGDQGKGFAVIATEIRGLADRTQSLLTEIAGFMRA</sequence>
<dbReference type="InterPro" id="IPR004089">
    <property type="entry name" value="MCPsignal_dom"/>
</dbReference>
<protein>
    <submittedName>
        <fullName evidence="4">Methyl-accepting chemotaxis protein</fullName>
    </submittedName>
</protein>
<organism evidence="4 5">
    <name type="scientific">Tritonibacter scottomollicae</name>
    <name type="common">Epibacterium scottomollicae</name>
    <dbReference type="NCBI Taxonomy" id="483013"/>
    <lineage>
        <taxon>Bacteria</taxon>
        <taxon>Pseudomonadati</taxon>
        <taxon>Pseudomonadota</taxon>
        <taxon>Alphaproteobacteria</taxon>
        <taxon>Rhodobacterales</taxon>
        <taxon>Paracoccaceae</taxon>
        <taxon>Tritonibacter</taxon>
    </lineage>
</organism>
<evidence type="ECO:0000313" key="5">
    <source>
        <dbReference type="Proteomes" id="UP000237718"/>
    </source>
</evidence>